<feature type="binding site" evidence="11">
    <location>
        <position position="254"/>
    </location>
    <ligand>
        <name>Zn(2+)</name>
        <dbReference type="ChEBI" id="CHEBI:29105"/>
        <note>catalytic</note>
    </ligand>
</feature>
<comment type="function">
    <text evidence="11">Catalyzes the NAD(P)H-dependent reduction of dihydroxyacetonephosphate (DHAP or glycerone phosphate) to glycerol 1-phosphate (G1P). The G1P thus generated is used as the glycerophosphate backbone of phospholipids in the cellular membranes of Archaea.</text>
</comment>
<organism evidence="15 16">
    <name type="scientific">Thermococcus pacificus</name>
    <dbReference type="NCBI Taxonomy" id="71998"/>
    <lineage>
        <taxon>Archaea</taxon>
        <taxon>Methanobacteriati</taxon>
        <taxon>Methanobacteriota</taxon>
        <taxon>Thermococci</taxon>
        <taxon>Thermococcales</taxon>
        <taxon>Thermococcaceae</taxon>
        <taxon>Thermococcus</taxon>
    </lineage>
</organism>
<feature type="binding site" evidence="11 14">
    <location>
        <begin position="122"/>
        <end position="125"/>
    </location>
    <ligand>
        <name>NAD(+)</name>
        <dbReference type="ChEBI" id="CHEBI:57540"/>
    </ligand>
</feature>
<feature type="binding site" evidence="11">
    <location>
        <position position="270"/>
    </location>
    <ligand>
        <name>Zn(2+)</name>
        <dbReference type="ChEBI" id="CHEBI:29105"/>
        <note>catalytic</note>
    </ligand>
</feature>
<feature type="binding site" evidence="11">
    <location>
        <position position="174"/>
    </location>
    <ligand>
        <name>Zn(2+)</name>
        <dbReference type="ChEBI" id="CHEBI:29105"/>
        <note>catalytic</note>
    </ligand>
</feature>
<evidence type="ECO:0000256" key="7">
    <source>
        <dbReference type="ARBA" id="ARBA00023027"/>
    </source>
</evidence>
<dbReference type="OrthoDB" id="8656at2157"/>
<feature type="binding site" evidence="11 14">
    <location>
        <begin position="100"/>
        <end position="104"/>
    </location>
    <ligand>
        <name>NAD(+)</name>
        <dbReference type="ChEBI" id="CHEBI:57540"/>
    </ligand>
</feature>
<comment type="pathway">
    <text evidence="11">Membrane lipid metabolism; glycerophospholipid metabolism.</text>
</comment>
<keyword evidence="6 11" id="KW-0560">Oxidoreductase</keyword>
<sequence>MSRVVREVHLMQLPREVLLGENLVGEVVNVANRLGLGRKALVLYGPRTKKIAGKDVEDVLREEYEVEGVTVKGATMEEVERVLSIIGDHGSDWLIAVGGGSIIDVAKLASFKAGVPFISFPTTASHDGIASANASIKDLGSKTSVKAVPPIAVIADVKVIKTAPYRYLAAGVGDMISNLTAVRDWQLAHRIKGEYYSEYAASLSLMSAKMVIKNADIIRLGNEESVRKVVKGLISCGVAMSIAGSSRPASGAEHLFSHALDMIAPKPALHGEQVGVGTIIMAYLHGLKWERVRETLKRVGAPTNAYELGIEPELVIEALTIAHTIRPERYTILGKDGLTREAAEKAAKITGVI</sequence>
<keyword evidence="8 11" id="KW-0443">Lipid metabolism</keyword>
<dbReference type="PANTHER" id="PTHR43616">
    <property type="entry name" value="GLYCEROL DEHYDROGENASE"/>
    <property type="match status" value="1"/>
</dbReference>
<dbReference type="HAMAP" id="MF_00497_A">
    <property type="entry name" value="G1P_dehydrogenase_A"/>
    <property type="match status" value="1"/>
</dbReference>
<feature type="binding site" evidence="11">
    <location>
        <position position="174"/>
    </location>
    <ligand>
        <name>substrate</name>
    </ligand>
</feature>
<comment type="catalytic activity">
    <reaction evidence="11">
        <text>sn-glycerol 1-phosphate + NAD(+) = dihydroxyacetone phosphate + NADH + H(+)</text>
        <dbReference type="Rhea" id="RHEA:21412"/>
        <dbReference type="ChEBI" id="CHEBI:15378"/>
        <dbReference type="ChEBI" id="CHEBI:57540"/>
        <dbReference type="ChEBI" id="CHEBI:57642"/>
        <dbReference type="ChEBI" id="CHEBI:57685"/>
        <dbReference type="ChEBI" id="CHEBI:57945"/>
        <dbReference type="EC" id="1.1.1.261"/>
    </reaction>
</comment>
<dbReference type="EMBL" id="CP015102">
    <property type="protein sequence ID" value="ASJ07464.1"/>
    <property type="molecule type" value="Genomic_DNA"/>
</dbReference>
<dbReference type="GO" id="GO:0006650">
    <property type="term" value="P:glycerophospholipid metabolic process"/>
    <property type="evidence" value="ECO:0007669"/>
    <property type="project" value="UniProtKB-UniRule"/>
</dbReference>
<evidence type="ECO:0000256" key="13">
    <source>
        <dbReference type="PIRSR" id="PIRSR000112-2"/>
    </source>
</evidence>
<dbReference type="GO" id="GO:0005737">
    <property type="term" value="C:cytoplasm"/>
    <property type="evidence" value="ECO:0007669"/>
    <property type="project" value="UniProtKB-SubCell"/>
</dbReference>
<keyword evidence="5 11" id="KW-0521">NADP</keyword>
<dbReference type="PIRSF" id="PIRSF000112">
    <property type="entry name" value="Glycerol_dehydrogenase"/>
    <property type="match status" value="1"/>
</dbReference>
<comment type="subcellular location">
    <subcellularLocation>
        <location evidence="11">Cytoplasm</location>
    </subcellularLocation>
</comment>
<dbReference type="Gene3D" id="3.40.50.1970">
    <property type="match status" value="1"/>
</dbReference>
<feature type="binding site" evidence="12">
    <location>
        <position position="270"/>
    </location>
    <ligand>
        <name>glycerol</name>
        <dbReference type="ChEBI" id="CHEBI:17754"/>
    </ligand>
</feature>
<evidence type="ECO:0000256" key="9">
    <source>
        <dbReference type="ARBA" id="ARBA00023209"/>
    </source>
</evidence>
<accession>A0A218P9K7</accession>
<dbReference type="KEGG" id="tpaf:A3L08_09100"/>
<evidence type="ECO:0000256" key="6">
    <source>
        <dbReference type="ARBA" id="ARBA00023002"/>
    </source>
</evidence>
<dbReference type="GO" id="GO:0008654">
    <property type="term" value="P:phospholipid biosynthetic process"/>
    <property type="evidence" value="ECO:0007669"/>
    <property type="project" value="UniProtKB-KW"/>
</dbReference>
<reference evidence="15 16" key="1">
    <citation type="submission" date="2016-04" db="EMBL/GenBank/DDBJ databases">
        <title>Complete genome sequence of Thermococcus pacificus type strain P4.</title>
        <authorList>
            <person name="Oger P.M."/>
        </authorList>
    </citation>
    <scope>NUCLEOTIDE SEQUENCE [LARGE SCALE GENOMIC DNA]</scope>
    <source>
        <strain evidence="15 16">P-4</strain>
    </source>
</reference>
<dbReference type="AlphaFoldDB" id="A0A218P9K7"/>
<dbReference type="UniPathway" id="UPA00940"/>
<feature type="binding site" evidence="13">
    <location>
        <position position="127"/>
    </location>
    <ligand>
        <name>glycerol</name>
        <dbReference type="ChEBI" id="CHEBI:17754"/>
    </ligand>
</feature>
<evidence type="ECO:0000256" key="12">
    <source>
        <dbReference type="PIRSR" id="PIRSR000112-1"/>
    </source>
</evidence>
<evidence type="ECO:0000256" key="1">
    <source>
        <dbReference type="ARBA" id="ARBA00022490"/>
    </source>
</evidence>
<gene>
    <name evidence="11 15" type="primary">egsA</name>
    <name evidence="15" type="ORF">A3L08_09100</name>
</gene>
<comment type="catalytic activity">
    <reaction evidence="11">
        <text>sn-glycerol 1-phosphate + NADP(+) = dihydroxyacetone phosphate + NADPH + H(+)</text>
        <dbReference type="Rhea" id="RHEA:21416"/>
        <dbReference type="ChEBI" id="CHEBI:15378"/>
        <dbReference type="ChEBI" id="CHEBI:57642"/>
        <dbReference type="ChEBI" id="CHEBI:57685"/>
        <dbReference type="ChEBI" id="CHEBI:57783"/>
        <dbReference type="ChEBI" id="CHEBI:58349"/>
        <dbReference type="EC" id="1.1.1.261"/>
    </reaction>
</comment>
<dbReference type="CDD" id="cd08173">
    <property type="entry name" value="Gro1PDH"/>
    <property type="match status" value="1"/>
</dbReference>
<dbReference type="GO" id="GO:0106357">
    <property type="term" value="F:glycerol-1-phosphate dehydrogenase (NAD+) activity"/>
    <property type="evidence" value="ECO:0007669"/>
    <property type="project" value="RHEA"/>
</dbReference>
<dbReference type="EC" id="1.1.1.261" evidence="11"/>
<dbReference type="NCBIfam" id="NF002022">
    <property type="entry name" value="PRK00843.1"/>
    <property type="match status" value="1"/>
</dbReference>
<dbReference type="Gene3D" id="1.20.1090.10">
    <property type="entry name" value="Dehydroquinate synthase-like - alpha domain"/>
    <property type="match status" value="1"/>
</dbReference>
<feature type="binding site" evidence="12">
    <location>
        <position position="174"/>
    </location>
    <ligand>
        <name>glycerol</name>
        <dbReference type="ChEBI" id="CHEBI:17754"/>
    </ligand>
</feature>
<dbReference type="GO" id="GO:0106358">
    <property type="term" value="F:glycerol-1-phosphate dehydrogenase (NADP+) activity"/>
    <property type="evidence" value="ECO:0007669"/>
    <property type="project" value="RHEA"/>
</dbReference>
<dbReference type="InterPro" id="IPR032837">
    <property type="entry name" value="G1PDH"/>
</dbReference>
<dbReference type="PANTHER" id="PTHR43616:SF5">
    <property type="entry name" value="GLYCEROL DEHYDROGENASE 1"/>
    <property type="match status" value="1"/>
</dbReference>
<evidence type="ECO:0000256" key="4">
    <source>
        <dbReference type="ARBA" id="ARBA00022833"/>
    </source>
</evidence>
<proteinExistence type="inferred from homology"/>
<comment type="cofactor">
    <cofactor evidence="11 12">
        <name>Zn(2+)</name>
        <dbReference type="ChEBI" id="CHEBI:29105"/>
    </cofactor>
    <text evidence="11 12">Binds 1 zinc ion per subunit.</text>
</comment>
<keyword evidence="4 11" id="KW-0862">Zinc</keyword>
<feature type="binding site" evidence="12">
    <location>
        <position position="254"/>
    </location>
    <ligand>
        <name>glycerol</name>
        <dbReference type="ChEBI" id="CHEBI:17754"/>
    </ligand>
</feature>
<dbReference type="InterPro" id="IPR016205">
    <property type="entry name" value="Glycerol_DH"/>
</dbReference>
<evidence type="ECO:0000256" key="5">
    <source>
        <dbReference type="ARBA" id="ARBA00022857"/>
    </source>
</evidence>
<evidence type="ECO:0000256" key="8">
    <source>
        <dbReference type="ARBA" id="ARBA00023098"/>
    </source>
</evidence>
<keyword evidence="9 11" id="KW-0594">Phospholipid biosynthesis</keyword>
<protein>
    <recommendedName>
        <fullName evidence="11">Glycerol-1-phosphate dehydrogenase [NAD(P)+]</fullName>
        <shortName evidence="11">G1P dehydrogenase</shortName>
        <shortName evidence="11">G1PDH</shortName>
        <ecNumber evidence="11">1.1.1.261</ecNumber>
    </recommendedName>
    <alternativeName>
        <fullName evidence="11">Enantiomeric glycerophosphate synthase</fullName>
    </alternativeName>
    <alternativeName>
        <fullName evidence="11">sn-glycerol-1-phosphate dehydrogenase</fullName>
    </alternativeName>
</protein>
<evidence type="ECO:0000256" key="3">
    <source>
        <dbReference type="ARBA" id="ARBA00022723"/>
    </source>
</evidence>
<dbReference type="Proteomes" id="UP000197418">
    <property type="component" value="Chromosome"/>
</dbReference>
<evidence type="ECO:0000256" key="11">
    <source>
        <dbReference type="HAMAP-Rule" id="MF_00497"/>
    </source>
</evidence>
<comment type="similarity">
    <text evidence="11">Belongs to the glycerol-1-phosphate dehydrogenase family.</text>
</comment>
<keyword evidence="16" id="KW-1185">Reference proteome</keyword>
<evidence type="ECO:0000313" key="16">
    <source>
        <dbReference type="Proteomes" id="UP000197418"/>
    </source>
</evidence>
<dbReference type="InterPro" id="IPR023002">
    <property type="entry name" value="G1P_dehydrogenase_arc"/>
</dbReference>
<feature type="binding site" evidence="11">
    <location>
        <position position="127"/>
    </location>
    <ligand>
        <name>substrate</name>
    </ligand>
</feature>
<keyword evidence="2 11" id="KW-0444">Lipid biosynthesis</keyword>
<keyword evidence="7 11" id="KW-0520">NAD</keyword>
<feature type="binding site" evidence="11">
    <location>
        <position position="258"/>
    </location>
    <ligand>
        <name>substrate</name>
    </ligand>
</feature>
<keyword evidence="1 11" id="KW-0963">Cytoplasm</keyword>
<name>A0A218P9K7_9EURY</name>
<dbReference type="GO" id="GO:0046872">
    <property type="term" value="F:metal ion binding"/>
    <property type="evidence" value="ECO:0007669"/>
    <property type="project" value="UniProtKB-KW"/>
</dbReference>
<evidence type="ECO:0000313" key="15">
    <source>
        <dbReference type="EMBL" id="ASJ07464.1"/>
    </source>
</evidence>
<dbReference type="SUPFAM" id="SSF56796">
    <property type="entry name" value="Dehydroquinate synthase-like"/>
    <property type="match status" value="1"/>
</dbReference>
<keyword evidence="10 11" id="KW-1208">Phospholipid metabolism</keyword>
<feature type="binding site" evidence="11 14">
    <location>
        <position position="131"/>
    </location>
    <ligand>
        <name>NAD(+)</name>
        <dbReference type="ChEBI" id="CHEBI:57540"/>
    </ligand>
</feature>
<evidence type="ECO:0000256" key="2">
    <source>
        <dbReference type="ARBA" id="ARBA00022516"/>
    </source>
</evidence>
<dbReference type="Pfam" id="PF13685">
    <property type="entry name" value="Fe-ADH_2"/>
    <property type="match status" value="1"/>
</dbReference>
<evidence type="ECO:0000256" key="10">
    <source>
        <dbReference type="ARBA" id="ARBA00023264"/>
    </source>
</evidence>
<keyword evidence="3 11" id="KW-0479">Metal-binding</keyword>
<evidence type="ECO:0000256" key="14">
    <source>
        <dbReference type="PIRSR" id="PIRSR000112-3"/>
    </source>
</evidence>